<protein>
    <recommendedName>
        <fullName evidence="3">Reverse transcriptase zinc-binding domain-containing protein</fullName>
    </recommendedName>
</protein>
<dbReference type="Pfam" id="PF13966">
    <property type="entry name" value="zf-RVT"/>
    <property type="match status" value="1"/>
</dbReference>
<reference evidence="4 5" key="1">
    <citation type="journal article" date="2018" name="PLoS Genet.">
        <title>Population sequencing reveals clonal diversity and ancestral inbreeding in the grapevine cultivar Chardonnay.</title>
        <authorList>
            <person name="Roach M.J."/>
            <person name="Johnson D.L."/>
            <person name="Bohlmann J."/>
            <person name="van Vuuren H.J."/>
            <person name="Jones S.J."/>
            <person name="Pretorius I.S."/>
            <person name="Schmidt S.A."/>
            <person name="Borneman A.R."/>
        </authorList>
    </citation>
    <scope>NUCLEOTIDE SEQUENCE [LARGE SCALE GENOMIC DNA]</scope>
    <source>
        <strain evidence="5">cv. Chardonnay</strain>
        <tissue evidence="4">Leaf</tissue>
    </source>
</reference>
<gene>
    <name evidence="4" type="ORF">CK203_112594</name>
</gene>
<feature type="domain" description="Reverse transcriptase zinc-binding" evidence="3">
    <location>
        <begin position="83"/>
        <end position="167"/>
    </location>
</feature>
<organism evidence="4 5">
    <name type="scientific">Vitis vinifera</name>
    <name type="common">Grape</name>
    <dbReference type="NCBI Taxonomy" id="29760"/>
    <lineage>
        <taxon>Eukaryota</taxon>
        <taxon>Viridiplantae</taxon>
        <taxon>Streptophyta</taxon>
        <taxon>Embryophyta</taxon>
        <taxon>Tracheophyta</taxon>
        <taxon>Spermatophyta</taxon>
        <taxon>Magnoliopsida</taxon>
        <taxon>eudicotyledons</taxon>
        <taxon>Gunneridae</taxon>
        <taxon>Pentapetalae</taxon>
        <taxon>rosids</taxon>
        <taxon>Vitales</taxon>
        <taxon>Vitaceae</taxon>
        <taxon>Viteae</taxon>
        <taxon>Vitis</taxon>
    </lineage>
</organism>
<accession>A0A438C8P0</accession>
<feature type="signal peptide" evidence="2">
    <location>
        <begin position="1"/>
        <end position="22"/>
    </location>
</feature>
<feature type="chain" id="PRO_5019457203" description="Reverse transcriptase zinc-binding domain-containing protein" evidence="2">
    <location>
        <begin position="23"/>
        <end position="267"/>
    </location>
</feature>
<evidence type="ECO:0000256" key="2">
    <source>
        <dbReference type="SAM" id="SignalP"/>
    </source>
</evidence>
<dbReference type="Proteomes" id="UP000288805">
    <property type="component" value="Unassembled WGS sequence"/>
</dbReference>
<comment type="caution">
    <text evidence="4">The sequence shown here is derived from an EMBL/GenBank/DDBJ whole genome shotgun (WGS) entry which is preliminary data.</text>
</comment>
<keyword evidence="2" id="KW-0732">Signal</keyword>
<feature type="region of interest" description="Disordered" evidence="1">
    <location>
        <begin position="49"/>
        <end position="79"/>
    </location>
</feature>
<evidence type="ECO:0000259" key="3">
    <source>
        <dbReference type="Pfam" id="PF13966"/>
    </source>
</evidence>
<dbReference type="AlphaFoldDB" id="A0A438C8P0"/>
<evidence type="ECO:0000256" key="1">
    <source>
        <dbReference type="SAM" id="MobiDB-lite"/>
    </source>
</evidence>
<proteinExistence type="predicted"/>
<evidence type="ECO:0000313" key="4">
    <source>
        <dbReference type="EMBL" id="RVW19604.1"/>
    </source>
</evidence>
<dbReference type="InterPro" id="IPR026960">
    <property type="entry name" value="RVT-Znf"/>
</dbReference>
<name>A0A438C8P0_VITVI</name>
<dbReference type="EMBL" id="QGNW01002456">
    <property type="protein sequence ID" value="RVW19604.1"/>
    <property type="molecule type" value="Genomic_DNA"/>
</dbReference>
<sequence>MRRIWLQRLFVRLGTYLPLTWGGMPLGAPFKSMVAWDGVEERSHKRLAIGGGGCGKGRKERERGKGKRKGDKEGGESGRSGKFKVKEAYSCLVSPMDTVFPEKCIWVDRVPTKVAFFAWEATWGKVLTLDRLQRRGWQFPNCCFLCGCAEESVNHVLIHCIVARALWELVLGLVGVKWVFPESVKEVLFSWRGHLVGRKRKKIWKAIPLCIFWTVWKERNRLAFKGGVLHIQKLKNFFVCNLWVWARLDIEDNSLSLLGFLEWLAST</sequence>
<evidence type="ECO:0000313" key="5">
    <source>
        <dbReference type="Proteomes" id="UP000288805"/>
    </source>
</evidence>